<evidence type="ECO:0000313" key="9">
    <source>
        <dbReference type="EnsemblMetazoa" id="ISCW000719-PA"/>
    </source>
</evidence>
<comment type="subcellular location">
    <subcellularLocation>
        <location evidence="1">Cytoplasm</location>
    </subcellularLocation>
</comment>
<evidence type="ECO:0000313" key="10">
    <source>
        <dbReference type="Proteomes" id="UP000001555"/>
    </source>
</evidence>
<dbReference type="VEuPathDB" id="VectorBase:ISCP_007675"/>
<dbReference type="EMBL" id="ABJB010555065">
    <property type="status" value="NOT_ANNOTATED_CDS"/>
    <property type="molecule type" value="Genomic_DNA"/>
</dbReference>
<dbReference type="HOGENOM" id="CLU_006591_0_0_1"/>
<dbReference type="GO" id="GO:0031267">
    <property type="term" value="F:small GTPase binding"/>
    <property type="evidence" value="ECO:0000318"/>
    <property type="project" value="GO_Central"/>
</dbReference>
<dbReference type="EMBL" id="ABJB010095741">
    <property type="status" value="NOT_ANNOTATED_CDS"/>
    <property type="molecule type" value="Genomic_DNA"/>
</dbReference>
<feature type="domain" description="Rab3-GAP regulatory subunit N-terminal" evidence="6">
    <location>
        <begin position="1"/>
        <end position="169"/>
    </location>
</feature>
<dbReference type="Pfam" id="PF14656">
    <property type="entry name" value="RAB3GAP2_C"/>
    <property type="match status" value="1"/>
</dbReference>
<gene>
    <name evidence="8" type="ORF">IscW_ISCW000719</name>
</gene>
<keyword evidence="10" id="KW-1185">Reference proteome</keyword>
<evidence type="ECO:0000259" key="6">
    <source>
        <dbReference type="Pfam" id="PF14655"/>
    </source>
</evidence>
<dbReference type="VEuPathDB" id="VectorBase:ISCI000719"/>
<dbReference type="PANTHER" id="PTHR12472:SF0">
    <property type="entry name" value="RAB3 GTPASE-ACTIVATING PROTEIN NON-CATALYTIC SUBUNIT"/>
    <property type="match status" value="1"/>
</dbReference>
<keyword evidence="11" id="KW-1267">Proteomics identification</keyword>
<dbReference type="EnsemblMetazoa" id="ISCW000719-RA">
    <property type="protein sequence ID" value="ISCW000719-PA"/>
    <property type="gene ID" value="ISCW000719"/>
</dbReference>
<feature type="domain" description="Rab3GAP regulatory subunit C-terminal" evidence="7">
    <location>
        <begin position="461"/>
        <end position="961"/>
    </location>
</feature>
<evidence type="ECO:0000259" key="7">
    <source>
        <dbReference type="Pfam" id="PF14656"/>
    </source>
</evidence>
<feature type="region of interest" description="Disordered" evidence="5">
    <location>
        <begin position="553"/>
        <end position="584"/>
    </location>
</feature>
<dbReference type="Proteomes" id="UP000001555">
    <property type="component" value="Unassembled WGS sequence"/>
</dbReference>
<dbReference type="GO" id="GO:0042734">
    <property type="term" value="C:presynaptic membrane"/>
    <property type="evidence" value="ECO:0000318"/>
    <property type="project" value="GO_Central"/>
</dbReference>
<evidence type="ECO:0007829" key="11">
    <source>
        <dbReference type="PeptideAtlas" id="B7P1R1"/>
    </source>
</evidence>
<accession>B7P1R1</accession>
<dbReference type="InterPro" id="IPR029257">
    <property type="entry name" value="RAB3GAP2_C"/>
</dbReference>
<dbReference type="GO" id="GO:0005886">
    <property type="term" value="C:plasma membrane"/>
    <property type="evidence" value="ECO:0000318"/>
    <property type="project" value="GO_Central"/>
</dbReference>
<evidence type="ECO:0000256" key="4">
    <source>
        <dbReference type="ARBA" id="ARBA00022490"/>
    </source>
</evidence>
<keyword evidence="3" id="KW-0343">GTPase activation</keyword>
<dbReference type="InterPro" id="IPR032839">
    <property type="entry name" value="RAB3GAP_N"/>
</dbReference>
<dbReference type="EMBL" id="ABJB010210150">
    <property type="status" value="NOT_ANNOTATED_CDS"/>
    <property type="molecule type" value="Genomic_DNA"/>
</dbReference>
<dbReference type="GO" id="GO:0005776">
    <property type="term" value="C:autophagosome"/>
    <property type="evidence" value="ECO:0000318"/>
    <property type="project" value="GO_Central"/>
</dbReference>
<evidence type="ECO:0000256" key="2">
    <source>
        <dbReference type="ARBA" id="ARBA00008153"/>
    </source>
</evidence>
<evidence type="ECO:0000256" key="5">
    <source>
        <dbReference type="SAM" id="MobiDB-lite"/>
    </source>
</evidence>
<dbReference type="VEuPathDB" id="VectorBase:ISCP_030696"/>
<dbReference type="PANTHER" id="PTHR12472">
    <property type="entry name" value="RAB3-GAP REGULATORY DOMAIN"/>
    <property type="match status" value="1"/>
</dbReference>
<dbReference type="STRING" id="6945.B7P1R1"/>
<dbReference type="EMBL" id="ABJB010529332">
    <property type="status" value="NOT_ANNOTATED_CDS"/>
    <property type="molecule type" value="Genomic_DNA"/>
</dbReference>
<dbReference type="GO" id="GO:0016236">
    <property type="term" value="P:macroautophagy"/>
    <property type="evidence" value="ECO:0000318"/>
    <property type="project" value="GO_Central"/>
</dbReference>
<evidence type="ECO:0000256" key="1">
    <source>
        <dbReference type="ARBA" id="ARBA00004496"/>
    </source>
</evidence>
<dbReference type="PaxDb" id="6945-B7P1R1"/>
<dbReference type="VEuPathDB" id="VectorBase:ISCW000719"/>
<dbReference type="InParanoid" id="B7P1R1"/>
<evidence type="ECO:0000256" key="3">
    <source>
        <dbReference type="ARBA" id="ARBA00022468"/>
    </source>
</evidence>
<comment type="similarity">
    <text evidence="2">Belongs to the Rab3-GAP regulatory subunit family.</text>
</comment>
<dbReference type="Pfam" id="PF14655">
    <property type="entry name" value="RAB3GAP2_N"/>
    <property type="match status" value="2"/>
</dbReference>
<dbReference type="GO" id="GO:0097051">
    <property type="term" value="P:establishment of protein localization to endoplasmic reticulum membrane"/>
    <property type="evidence" value="ECO:0000318"/>
    <property type="project" value="GO_Central"/>
</dbReference>
<evidence type="ECO:0000313" key="8">
    <source>
        <dbReference type="EMBL" id="EEC00533.1"/>
    </source>
</evidence>
<reference evidence="9" key="2">
    <citation type="submission" date="2020-05" db="UniProtKB">
        <authorList>
            <consortium name="EnsemblMetazoa"/>
        </authorList>
    </citation>
    <scope>IDENTIFICATION</scope>
    <source>
        <strain evidence="9">wikel</strain>
    </source>
</reference>
<organism>
    <name type="scientific">Ixodes scapularis</name>
    <name type="common">Black-legged tick</name>
    <name type="synonym">Deer tick</name>
    <dbReference type="NCBI Taxonomy" id="6945"/>
    <lineage>
        <taxon>Eukaryota</taxon>
        <taxon>Metazoa</taxon>
        <taxon>Ecdysozoa</taxon>
        <taxon>Arthropoda</taxon>
        <taxon>Chelicerata</taxon>
        <taxon>Arachnida</taxon>
        <taxon>Acari</taxon>
        <taxon>Parasitiformes</taxon>
        <taxon>Ixodida</taxon>
        <taxon>Ixodoidea</taxon>
        <taxon>Ixodidae</taxon>
        <taxon>Ixodinae</taxon>
        <taxon>Ixodes</taxon>
    </lineage>
</organism>
<dbReference type="FunCoup" id="B7P1R1">
    <property type="interactions" value="1072"/>
</dbReference>
<protein>
    <submittedName>
        <fullName evidence="8 9">Uncharacterized protein</fullName>
    </submittedName>
</protein>
<dbReference type="InterPro" id="IPR026059">
    <property type="entry name" value="Rab3GAP2"/>
</dbReference>
<feature type="domain" description="Rab3-GAP regulatory subunit N-terminal" evidence="6">
    <location>
        <begin position="171"/>
        <end position="281"/>
    </location>
</feature>
<dbReference type="GO" id="GO:0099536">
    <property type="term" value="P:synaptic signaling"/>
    <property type="evidence" value="ECO:0000318"/>
    <property type="project" value="GO_Central"/>
</dbReference>
<dbReference type="GO" id="GO:0005096">
    <property type="term" value="F:GTPase activator activity"/>
    <property type="evidence" value="ECO:0007669"/>
    <property type="project" value="UniProtKB-KW"/>
</dbReference>
<reference evidence="8 10" key="1">
    <citation type="submission" date="2008-03" db="EMBL/GenBank/DDBJ databases">
        <title>Annotation of Ixodes scapularis.</title>
        <authorList>
            <consortium name="Ixodes scapularis Genome Project Consortium"/>
            <person name="Caler E."/>
            <person name="Hannick L.I."/>
            <person name="Bidwell S."/>
            <person name="Joardar V."/>
            <person name="Thiagarajan M."/>
            <person name="Amedeo P."/>
            <person name="Galinsky K.J."/>
            <person name="Schobel S."/>
            <person name="Inman J."/>
            <person name="Hostetler J."/>
            <person name="Miller J."/>
            <person name="Hammond M."/>
            <person name="Megy K."/>
            <person name="Lawson D."/>
            <person name="Kodira C."/>
            <person name="Sutton G."/>
            <person name="Meyer J."/>
            <person name="Hill C.A."/>
            <person name="Birren B."/>
            <person name="Nene V."/>
            <person name="Collins F."/>
            <person name="Alarcon-Chaidez F."/>
            <person name="Wikel S."/>
            <person name="Strausberg R."/>
        </authorList>
    </citation>
    <scope>NUCLEOTIDE SEQUENCE [LARGE SCALE GENOMIC DNA]</scope>
    <source>
        <strain evidence="10">Wikel</strain>
        <strain evidence="8">Wikel colony</strain>
    </source>
</reference>
<name>B7P1R1_IXOSC</name>
<dbReference type="OrthoDB" id="6498300at2759"/>
<keyword evidence="4" id="KW-0963">Cytoplasm</keyword>
<dbReference type="EMBL" id="DS617951">
    <property type="protein sequence ID" value="EEC00533.1"/>
    <property type="molecule type" value="Genomic_DNA"/>
</dbReference>
<dbReference type="EMBL" id="ABJB010198059">
    <property type="status" value="NOT_ANNOTATED_CDS"/>
    <property type="molecule type" value="Genomic_DNA"/>
</dbReference>
<proteinExistence type="evidence at protein level"/>
<sequence length="971" mass="107992">MLLTQLLHEEPVLQLKCQTYAPPRFGGFNEQPDELSVVYPRAVVCVEGFGLFQTLRACRNQLARTAAGNQASVIPPPLSYKKWGPQDARNVRDCEIAGTVLPSLFDQMVTESIRKANGGKVRYSAASSSLLLATGSDPYLAFYYAREGSIQPFLSDVAVAVASRLKSFLAECGIYDKHRWGARICLSPNKRLAVITDSVGRITLFDVFHGNALRIWKGYRDADCGWVEVEDSSPDTKVNGVPRKTQFLVVYAPRWGLVEIWCPHQTSRVAAFEVGKGGRLVCNNYTLMGLNNVLVKTVKPNTYPCCYISADDEEQLSYDAKLLWQTCRRLRQLCQLHKAVDRSHADDCILPPLSDPTVEELAEELSVQPKKLSRIAEHVERCQPLWRRADRRVTFGDENPVSLSVFLDCFEVGDSHLAKDGDEESPLEVALKKDAACDQLEGCHSRLLESLVKSGIAPSALLQCLMLEWLSGTCAIDSRKSWVLFGKLLKSLVDLAGEDAEFTASTSISPWWQRLRAILAASTNVPAAYVGSAVCQSVAARFVRSAPVDQNVATDKPQEVEASGSGDRDDPVVINDDGEEEEVGEGWEPLVMEFEHWDSLLRKLDSVLELACLLRHCNEQTQMAPDVREVSLSSLLSGGQGIITELVAAWACDVGLTPDDLERLSKLKLPEEGSDRLVDDYQLQFVRVRRRFARSFELDSLLVNCASEQLVRWDRDRDQIDRLDKASAFLSAVSSTIVKNGVGCIIWKTFLQKRFEALVLLMEKDVEISDIHLERFVGFCSQILEAILEAAVGPEVETLPVLPQEPLWQGQEQTGPQPLVSHALGQRPPNMASVRHHLFLATVARTVVCFGMRSVRPLSLFTPSVRKAFFQDLHSPLVAPTTTVSPSLKSSPQRSFLLRAASAVIQSIPDGAAPETLSWQFGWLERLLDLAWNWGEDLDVVRRHCVCELYSGGQDTFAEEVRGRPPHRHVA</sequence>
<dbReference type="AlphaFoldDB" id="B7P1R1"/>